<reference evidence="2 3" key="1">
    <citation type="journal article" date="2012" name="Proc. Natl. Acad. Sci. U.S.A.">
        <title>Comparative genomics of Ceriporiopsis subvermispora and Phanerochaete chrysosporium provide insight into selective ligninolysis.</title>
        <authorList>
            <person name="Fernandez-Fueyo E."/>
            <person name="Ruiz-Duenas F.J."/>
            <person name="Ferreira P."/>
            <person name="Floudas D."/>
            <person name="Hibbett D.S."/>
            <person name="Canessa P."/>
            <person name="Larrondo L.F."/>
            <person name="James T.Y."/>
            <person name="Seelenfreund D."/>
            <person name="Lobos S."/>
            <person name="Polanco R."/>
            <person name="Tello M."/>
            <person name="Honda Y."/>
            <person name="Watanabe T."/>
            <person name="Watanabe T."/>
            <person name="Ryu J.S."/>
            <person name="Kubicek C.P."/>
            <person name="Schmoll M."/>
            <person name="Gaskell J."/>
            <person name="Hammel K.E."/>
            <person name="St John F.J."/>
            <person name="Vanden Wymelenberg A."/>
            <person name="Sabat G."/>
            <person name="Splinter BonDurant S."/>
            <person name="Syed K."/>
            <person name="Yadav J.S."/>
            <person name="Doddapaneni H."/>
            <person name="Subramanian V."/>
            <person name="Lavin J.L."/>
            <person name="Oguiza J.A."/>
            <person name="Perez G."/>
            <person name="Pisabarro A.G."/>
            <person name="Ramirez L."/>
            <person name="Santoyo F."/>
            <person name="Master E."/>
            <person name="Coutinho P.M."/>
            <person name="Henrissat B."/>
            <person name="Lombard V."/>
            <person name="Magnuson J.K."/>
            <person name="Kuees U."/>
            <person name="Hori C."/>
            <person name="Igarashi K."/>
            <person name="Samejima M."/>
            <person name="Held B.W."/>
            <person name="Barry K.W."/>
            <person name="LaButti K.M."/>
            <person name="Lapidus A."/>
            <person name="Lindquist E.A."/>
            <person name="Lucas S.M."/>
            <person name="Riley R."/>
            <person name="Salamov A.A."/>
            <person name="Hoffmeister D."/>
            <person name="Schwenk D."/>
            <person name="Hadar Y."/>
            <person name="Yarden O."/>
            <person name="de Vries R.P."/>
            <person name="Wiebenga A."/>
            <person name="Stenlid J."/>
            <person name="Eastwood D."/>
            <person name="Grigoriev I.V."/>
            <person name="Berka R.M."/>
            <person name="Blanchette R.A."/>
            <person name="Kersten P."/>
            <person name="Martinez A.T."/>
            <person name="Vicuna R."/>
            <person name="Cullen D."/>
        </authorList>
    </citation>
    <scope>NUCLEOTIDE SEQUENCE [LARGE SCALE GENOMIC DNA]</scope>
    <source>
        <strain evidence="2 3">B</strain>
    </source>
</reference>
<proteinExistence type="predicted"/>
<gene>
    <name evidence="2" type="ORF">CERSUDRAFT_93421</name>
</gene>
<evidence type="ECO:0000313" key="3">
    <source>
        <dbReference type="Proteomes" id="UP000016930"/>
    </source>
</evidence>
<dbReference type="Proteomes" id="UP000016930">
    <property type="component" value="Unassembled WGS sequence"/>
</dbReference>
<dbReference type="EMBL" id="KB445794">
    <property type="protein sequence ID" value="EMD39388.1"/>
    <property type="molecule type" value="Genomic_DNA"/>
</dbReference>
<name>M2QQN5_CERS8</name>
<organism evidence="2 3">
    <name type="scientific">Ceriporiopsis subvermispora (strain B)</name>
    <name type="common">White-rot fungus</name>
    <name type="synonym">Gelatoporia subvermispora</name>
    <dbReference type="NCBI Taxonomy" id="914234"/>
    <lineage>
        <taxon>Eukaryota</taxon>
        <taxon>Fungi</taxon>
        <taxon>Dikarya</taxon>
        <taxon>Basidiomycota</taxon>
        <taxon>Agaricomycotina</taxon>
        <taxon>Agaricomycetes</taxon>
        <taxon>Polyporales</taxon>
        <taxon>Gelatoporiaceae</taxon>
        <taxon>Gelatoporia</taxon>
    </lineage>
</organism>
<dbReference type="AlphaFoldDB" id="M2QQN5"/>
<protein>
    <submittedName>
        <fullName evidence="2">Uncharacterized protein</fullName>
    </submittedName>
</protein>
<keyword evidence="3" id="KW-1185">Reference proteome</keyword>
<feature type="compositionally biased region" description="Basic and acidic residues" evidence="1">
    <location>
        <begin position="1"/>
        <end position="13"/>
    </location>
</feature>
<dbReference type="HOGENOM" id="CLU_2687592_0_0_1"/>
<evidence type="ECO:0000313" key="2">
    <source>
        <dbReference type="EMBL" id="EMD39388.1"/>
    </source>
</evidence>
<evidence type="ECO:0000256" key="1">
    <source>
        <dbReference type="SAM" id="MobiDB-lite"/>
    </source>
</evidence>
<feature type="region of interest" description="Disordered" evidence="1">
    <location>
        <begin position="1"/>
        <end position="20"/>
    </location>
</feature>
<accession>M2QQN5</accession>
<sequence length="74" mass="8255">MADRDARQLHDEADNLTAGPHEVNVQRLETPEAVKKAEEALYYALIPGASQLRVNTGRRMESPLRLAIIGAMER</sequence>